<proteinExistence type="predicted"/>
<reference evidence="2" key="1">
    <citation type="submission" date="2016-10" db="EMBL/GenBank/DDBJ databases">
        <authorList>
            <person name="Varghese N."/>
            <person name="Submissions S."/>
        </authorList>
    </citation>
    <scope>NUCLEOTIDE SEQUENCE [LARGE SCALE GENOMIC DNA]</scope>
    <source>
        <strain evidence="2">B48,IBRC-M 10115,DSM 25386,CECT 8001</strain>
    </source>
</reference>
<dbReference type="AlphaFoldDB" id="A0A1H7XNB8"/>
<evidence type="ECO:0008006" key="3">
    <source>
        <dbReference type="Google" id="ProtNLM"/>
    </source>
</evidence>
<accession>A0A1H7XNB8</accession>
<organism evidence="1 2">
    <name type="scientific">Mesobacillus persicus</name>
    <dbReference type="NCBI Taxonomy" id="930146"/>
    <lineage>
        <taxon>Bacteria</taxon>
        <taxon>Bacillati</taxon>
        <taxon>Bacillota</taxon>
        <taxon>Bacilli</taxon>
        <taxon>Bacillales</taxon>
        <taxon>Bacillaceae</taxon>
        <taxon>Mesobacillus</taxon>
    </lineage>
</organism>
<dbReference type="Proteomes" id="UP000198553">
    <property type="component" value="Unassembled WGS sequence"/>
</dbReference>
<gene>
    <name evidence="1" type="ORF">SAMN05192533_102287</name>
</gene>
<evidence type="ECO:0000313" key="1">
    <source>
        <dbReference type="EMBL" id="SEM35231.1"/>
    </source>
</evidence>
<dbReference type="STRING" id="930146.SAMN05192533_102287"/>
<protein>
    <recommendedName>
        <fullName evidence="3">Phage protein</fullName>
    </recommendedName>
</protein>
<dbReference type="EMBL" id="FOBW01000002">
    <property type="protein sequence ID" value="SEM35231.1"/>
    <property type="molecule type" value="Genomic_DNA"/>
</dbReference>
<dbReference type="RefSeq" id="WP_090741401.1">
    <property type="nucleotide sequence ID" value="NZ_FOBW01000002.1"/>
</dbReference>
<name>A0A1H7XNB8_9BACI</name>
<keyword evidence="2" id="KW-1185">Reference proteome</keyword>
<evidence type="ECO:0000313" key="2">
    <source>
        <dbReference type="Proteomes" id="UP000198553"/>
    </source>
</evidence>
<sequence length="78" mass="9373">MNNDYVNQTFQKLMFMQQEIEKGLEISSEDFIRANIECLTIVFEKMVENHLEVQSDIEVMHCMVENLKSEIRRKDFLQ</sequence>